<sequence length="60" mass="6383">MAQDTDRPPVITINNYQLAVQISPTSEVVAADIVTHKSAYTANTGTGYATTNRSSKTSPK</sequence>
<protein>
    <submittedName>
        <fullName evidence="1">Uncharacterized protein</fullName>
    </submittedName>
</protein>
<organism evidence="1 2">
    <name type="scientific">Halocaridina rubra</name>
    <name type="common">Hawaiian red shrimp</name>
    <dbReference type="NCBI Taxonomy" id="373956"/>
    <lineage>
        <taxon>Eukaryota</taxon>
        <taxon>Metazoa</taxon>
        <taxon>Ecdysozoa</taxon>
        <taxon>Arthropoda</taxon>
        <taxon>Crustacea</taxon>
        <taxon>Multicrustacea</taxon>
        <taxon>Malacostraca</taxon>
        <taxon>Eumalacostraca</taxon>
        <taxon>Eucarida</taxon>
        <taxon>Decapoda</taxon>
        <taxon>Pleocyemata</taxon>
        <taxon>Caridea</taxon>
        <taxon>Atyoidea</taxon>
        <taxon>Atyidae</taxon>
        <taxon>Halocaridina</taxon>
    </lineage>
</organism>
<accession>A0AAN9AFM8</accession>
<keyword evidence="2" id="KW-1185">Reference proteome</keyword>
<dbReference type="EMBL" id="JAXCGZ010002249">
    <property type="protein sequence ID" value="KAK7084142.1"/>
    <property type="molecule type" value="Genomic_DNA"/>
</dbReference>
<gene>
    <name evidence="1" type="ORF">SK128_012869</name>
</gene>
<evidence type="ECO:0000313" key="1">
    <source>
        <dbReference type="EMBL" id="KAK7084142.1"/>
    </source>
</evidence>
<evidence type="ECO:0000313" key="2">
    <source>
        <dbReference type="Proteomes" id="UP001381693"/>
    </source>
</evidence>
<feature type="non-terminal residue" evidence="1">
    <location>
        <position position="60"/>
    </location>
</feature>
<proteinExistence type="predicted"/>
<name>A0AAN9AFM8_HALRR</name>
<dbReference type="Proteomes" id="UP001381693">
    <property type="component" value="Unassembled WGS sequence"/>
</dbReference>
<comment type="caution">
    <text evidence="1">The sequence shown here is derived from an EMBL/GenBank/DDBJ whole genome shotgun (WGS) entry which is preliminary data.</text>
</comment>
<dbReference type="AlphaFoldDB" id="A0AAN9AFM8"/>
<reference evidence="1 2" key="1">
    <citation type="submission" date="2023-11" db="EMBL/GenBank/DDBJ databases">
        <title>Halocaridina rubra genome assembly.</title>
        <authorList>
            <person name="Smith C."/>
        </authorList>
    </citation>
    <scope>NUCLEOTIDE SEQUENCE [LARGE SCALE GENOMIC DNA]</scope>
    <source>
        <strain evidence="1">EP-1</strain>
        <tissue evidence="1">Whole</tissue>
    </source>
</reference>